<evidence type="ECO:0000313" key="2">
    <source>
        <dbReference type="WBParaSite" id="nRc.2.0.1.t04568-RA"/>
    </source>
</evidence>
<evidence type="ECO:0000313" key="1">
    <source>
        <dbReference type="Proteomes" id="UP000887565"/>
    </source>
</evidence>
<sequence length="94" mass="10825">MNTIRVRIHSIHRFELQSKRCTVMDFGDTNIVFKHQPFTCRVVDHQSPCTVHSAKIAKLTRLNLHRPFIFSFFARNCTRANVSAGVFAVHAVQD</sequence>
<accession>A0A915HRL6</accession>
<dbReference type="AlphaFoldDB" id="A0A915HRL6"/>
<keyword evidence="1" id="KW-1185">Reference proteome</keyword>
<name>A0A915HRL6_ROMCU</name>
<proteinExistence type="predicted"/>
<protein>
    <submittedName>
        <fullName evidence="2">Uncharacterized protein</fullName>
    </submittedName>
</protein>
<dbReference type="Proteomes" id="UP000887565">
    <property type="component" value="Unplaced"/>
</dbReference>
<reference evidence="2" key="1">
    <citation type="submission" date="2022-11" db="UniProtKB">
        <authorList>
            <consortium name="WormBaseParasite"/>
        </authorList>
    </citation>
    <scope>IDENTIFICATION</scope>
</reference>
<organism evidence="1 2">
    <name type="scientific">Romanomermis culicivorax</name>
    <name type="common">Nematode worm</name>
    <dbReference type="NCBI Taxonomy" id="13658"/>
    <lineage>
        <taxon>Eukaryota</taxon>
        <taxon>Metazoa</taxon>
        <taxon>Ecdysozoa</taxon>
        <taxon>Nematoda</taxon>
        <taxon>Enoplea</taxon>
        <taxon>Dorylaimia</taxon>
        <taxon>Mermithida</taxon>
        <taxon>Mermithoidea</taxon>
        <taxon>Mermithidae</taxon>
        <taxon>Romanomermis</taxon>
    </lineage>
</organism>
<dbReference type="WBParaSite" id="nRc.2.0.1.t04568-RA">
    <property type="protein sequence ID" value="nRc.2.0.1.t04568-RA"/>
    <property type="gene ID" value="nRc.2.0.1.g04568"/>
</dbReference>